<dbReference type="STRING" id="1480615.AWJ14_14435"/>
<proteinExistence type="predicted"/>
<feature type="signal peptide" evidence="1">
    <location>
        <begin position="1"/>
        <end position="17"/>
    </location>
</feature>
<name>A0A1C1YQC8_9HYPH</name>
<sequence>MLLFAPLLAYSFFSAHTMPRFGAGGFAIVICSGDGAGILLTGEGSDPDDRQSKTPCDWSIQIHAAALADTAPVLAPLDLAWVEAVSFETALLRSGGLRSARHARAPPILL</sequence>
<evidence type="ECO:0000313" key="2">
    <source>
        <dbReference type="EMBL" id="OCW55684.1"/>
    </source>
</evidence>
<reference evidence="2 3" key="1">
    <citation type="submission" date="2015-12" db="EMBL/GenBank/DDBJ databases">
        <authorList>
            <person name="Shamseldin A."/>
            <person name="Moawad H."/>
            <person name="Abd El-Rahim W.M."/>
            <person name="Sadowsky M.J."/>
        </authorList>
    </citation>
    <scope>NUCLEOTIDE SEQUENCE [LARGE SCALE GENOMIC DNA]</scope>
    <source>
        <strain evidence="2 3">JC234</strain>
    </source>
</reference>
<keyword evidence="1" id="KW-0732">Signal</keyword>
<dbReference type="AlphaFoldDB" id="A0A1C1YQC8"/>
<dbReference type="Pfam" id="PF11162">
    <property type="entry name" value="DUF2946"/>
    <property type="match status" value="1"/>
</dbReference>
<protein>
    <submittedName>
        <fullName evidence="2">Uncharacterized protein</fullName>
    </submittedName>
</protein>
<feature type="chain" id="PRO_5008656264" evidence="1">
    <location>
        <begin position="18"/>
        <end position="110"/>
    </location>
</feature>
<keyword evidence="3" id="KW-1185">Reference proteome</keyword>
<dbReference type="EMBL" id="LQZT01000049">
    <property type="protein sequence ID" value="OCW55684.1"/>
    <property type="molecule type" value="Genomic_DNA"/>
</dbReference>
<gene>
    <name evidence="2" type="ORF">AWJ14_14435</name>
</gene>
<organism evidence="2 3">
    <name type="scientific">Hoeflea olei</name>
    <dbReference type="NCBI Taxonomy" id="1480615"/>
    <lineage>
        <taxon>Bacteria</taxon>
        <taxon>Pseudomonadati</taxon>
        <taxon>Pseudomonadota</taxon>
        <taxon>Alphaproteobacteria</taxon>
        <taxon>Hyphomicrobiales</taxon>
        <taxon>Rhizobiaceae</taxon>
        <taxon>Hoeflea</taxon>
    </lineage>
</organism>
<dbReference type="Proteomes" id="UP000094795">
    <property type="component" value="Unassembled WGS sequence"/>
</dbReference>
<comment type="caution">
    <text evidence="2">The sequence shown here is derived from an EMBL/GenBank/DDBJ whole genome shotgun (WGS) entry which is preliminary data.</text>
</comment>
<evidence type="ECO:0000313" key="3">
    <source>
        <dbReference type="Proteomes" id="UP000094795"/>
    </source>
</evidence>
<evidence type="ECO:0000256" key="1">
    <source>
        <dbReference type="SAM" id="SignalP"/>
    </source>
</evidence>
<accession>A0A1C1YQC8</accession>
<dbReference type="InterPro" id="IPR021333">
    <property type="entry name" value="DUF2946"/>
</dbReference>